<dbReference type="Proteomes" id="UP000297739">
    <property type="component" value="Unassembled WGS sequence"/>
</dbReference>
<evidence type="ECO:0008006" key="3">
    <source>
        <dbReference type="Google" id="ProtNLM"/>
    </source>
</evidence>
<sequence>MTPLFKVFPSEGFRNSQFQLVGLGLKTTVKVFYDHKLINEVALEANESTTFLGLDQPGRYLFTGESQSQTWQQEVSVSDSVRLGSGELKQAYIFDEVSYTFLLMSDRLSIVRDGGDQVWEENSLSPTNISLLDTDHLLLRTDVGVDQITGRQLSNFATFSLHSFTIVHELVQGYSLVHAPHNQQLWVYNQGQQQLEQHIWCSEETRWQVDFRFVTEADVLYSPGAALLFGCHGQLAHLINPETLEIKQVPISLDSAIGLNGHLYRREGYQLYVTDYVVAGTEQLLCALPNECGLDTKGMFRCGMAFELVQQKNKEQITRILSERYPVTESQNFSVKGWGVVACDEDFQYEDCTLIPTAGGTHLFTVSVSSHVTGIHYSRNSAREWNGRLQENCINQGSLVYHATNSRIGQQLLTGAISSVTWMGGMLRAWFDQINYAVLGPVVKVLPSSVNNINPLFTADGGCYVIADQYAQTPHTTVCIPLTHKEPSSWERRGQKLTSATIKTQRVIWYQPEAPDGELRIFNLDTAATSIPPTNTGLQEILGQHPLISDEPGCLQLTAKSTLATHRALAHPVTGKVFPAVPGSIEATSRSLHKVLVRRAQQLYLLRYCEQNGQYEETMLPSMASENYREAHLAPDGNFLMLSEGGNKYNYYDLRTNTSVRFFTDKFVEFDKSGNLVFEQNASRNTRVLDPLTMEYVPALAHHYYRFKSPDGRLYAHTSCSIRYYDRLLKRNISPSQLEHYRNLYDDPKNRNELFNTHCTALEMLGIRSEWISSGCLIRIVKVVEAGLVNSPPSIEIPLPEFTKFFNYAAFSHDSKWLGLVGKPGSSGGLIILARLHLNKSNSQPTLHSFYINSEPETAAWLCGISQTNYFATYDSNGHTYLIDLARIDTEKQHQVTISHTVKGKSFLGFSPSGTHMALSHQSYDPITLGGYGHKQSSAVYLVTVPEASVVSTFTEHGKKGTDTKSGIKAVAFSEDETQLMTISNDGVVVVRNTGLQPVAPA</sequence>
<keyword evidence="2" id="KW-1185">Reference proteome</keyword>
<dbReference type="InterPro" id="IPR015943">
    <property type="entry name" value="WD40/YVTN_repeat-like_dom_sf"/>
</dbReference>
<proteinExistence type="predicted"/>
<name>A0A4Z0PNH3_9BACT</name>
<dbReference type="SUPFAM" id="SSF82171">
    <property type="entry name" value="DPP6 N-terminal domain-like"/>
    <property type="match status" value="1"/>
</dbReference>
<dbReference type="OrthoDB" id="1412702at2"/>
<dbReference type="EMBL" id="SRLD01000019">
    <property type="protein sequence ID" value="TGE15977.1"/>
    <property type="molecule type" value="Genomic_DNA"/>
</dbReference>
<evidence type="ECO:0000313" key="2">
    <source>
        <dbReference type="Proteomes" id="UP000297739"/>
    </source>
</evidence>
<dbReference type="Gene3D" id="2.130.10.10">
    <property type="entry name" value="YVTN repeat-like/Quinoprotein amine dehydrogenase"/>
    <property type="match status" value="1"/>
</dbReference>
<evidence type="ECO:0000313" key="1">
    <source>
        <dbReference type="EMBL" id="TGE15977.1"/>
    </source>
</evidence>
<dbReference type="RefSeq" id="WP_135497878.1">
    <property type="nucleotide sequence ID" value="NZ_SRLD01000019.1"/>
</dbReference>
<gene>
    <name evidence="1" type="ORF">E5J99_11140</name>
</gene>
<organism evidence="1 2">
    <name type="scientific">Hymenobacter elongatus</name>
    <dbReference type="NCBI Taxonomy" id="877208"/>
    <lineage>
        <taxon>Bacteria</taxon>
        <taxon>Pseudomonadati</taxon>
        <taxon>Bacteroidota</taxon>
        <taxon>Cytophagia</taxon>
        <taxon>Cytophagales</taxon>
        <taxon>Hymenobacteraceae</taxon>
        <taxon>Hymenobacter</taxon>
    </lineage>
</organism>
<comment type="caution">
    <text evidence="1">The sequence shown here is derived from an EMBL/GenBank/DDBJ whole genome shotgun (WGS) entry which is preliminary data.</text>
</comment>
<reference evidence="1 2" key="1">
    <citation type="submission" date="2019-04" db="EMBL/GenBank/DDBJ databases">
        <authorList>
            <person name="Feng G."/>
            <person name="Zhang J."/>
            <person name="Zhu H."/>
        </authorList>
    </citation>
    <scope>NUCLEOTIDE SEQUENCE [LARGE SCALE GENOMIC DNA]</scope>
    <source>
        <strain evidence="1 2">JCM 17223</strain>
    </source>
</reference>
<protein>
    <recommendedName>
        <fullName evidence="3">WD40 repeat domain-containing protein</fullName>
    </recommendedName>
</protein>
<accession>A0A4Z0PNH3</accession>
<dbReference type="AlphaFoldDB" id="A0A4Z0PNH3"/>